<dbReference type="PANTHER" id="PTHR11236:SF9">
    <property type="entry name" value="ANTHRANILATE SYNTHASE COMPONENT 1"/>
    <property type="match status" value="1"/>
</dbReference>
<dbReference type="Pfam" id="PF00425">
    <property type="entry name" value="Chorismate_bind"/>
    <property type="match status" value="1"/>
</dbReference>
<dbReference type="EMBL" id="JBHSNZ010000002">
    <property type="protein sequence ID" value="MFC5806542.1"/>
    <property type="molecule type" value="Genomic_DNA"/>
</dbReference>
<keyword evidence="4" id="KW-1185">Reference proteome</keyword>
<organism evidence="3 4">
    <name type="scientific">Streptomyces heilongjiangensis</name>
    <dbReference type="NCBI Taxonomy" id="945052"/>
    <lineage>
        <taxon>Bacteria</taxon>
        <taxon>Bacillati</taxon>
        <taxon>Actinomycetota</taxon>
        <taxon>Actinomycetes</taxon>
        <taxon>Kitasatosporales</taxon>
        <taxon>Streptomycetaceae</taxon>
        <taxon>Streptomyces</taxon>
    </lineage>
</organism>
<dbReference type="PRINTS" id="PR00095">
    <property type="entry name" value="ANTSNTHASEI"/>
</dbReference>
<dbReference type="Proteomes" id="UP001596112">
    <property type="component" value="Unassembled WGS sequence"/>
</dbReference>
<proteinExistence type="predicted"/>
<dbReference type="InterPro" id="IPR019999">
    <property type="entry name" value="Anth_synth_I-like"/>
</dbReference>
<dbReference type="RefSeq" id="WP_272167931.1">
    <property type="nucleotide sequence ID" value="NZ_JAQOSL010000001.1"/>
</dbReference>
<dbReference type="InterPro" id="IPR015890">
    <property type="entry name" value="Chorismate_C"/>
</dbReference>
<dbReference type="InterPro" id="IPR006805">
    <property type="entry name" value="Anth_synth_I_N"/>
</dbReference>
<dbReference type="SUPFAM" id="SSF56322">
    <property type="entry name" value="ADC synthase"/>
    <property type="match status" value="1"/>
</dbReference>
<evidence type="ECO:0000259" key="1">
    <source>
        <dbReference type="Pfam" id="PF00425"/>
    </source>
</evidence>
<feature type="domain" description="Anthranilate synthase component I N-terminal" evidence="2">
    <location>
        <begin position="25"/>
        <end position="178"/>
    </location>
</feature>
<dbReference type="Pfam" id="PF04715">
    <property type="entry name" value="Anth_synt_I_N"/>
    <property type="match status" value="1"/>
</dbReference>
<protein>
    <submittedName>
        <fullName evidence="3">Anthranilate synthase component I family protein</fullName>
    </submittedName>
</protein>
<gene>
    <name evidence="3" type="ORF">ACFQGO_03315</name>
</gene>
<name>A0ABW1B0J4_9ACTN</name>
<comment type="caution">
    <text evidence="3">The sequence shown here is derived from an EMBL/GenBank/DDBJ whole genome shotgun (WGS) entry which is preliminary data.</text>
</comment>
<accession>A0ABW1B0J4</accession>
<sequence>MPASAPATAPPRIAVSTDRSPAPAVDLVAAWQRLTEEFGPESAFLLESRGGPAVDCRYAMLGFRPLLTVTVRRGIVSLDGEPAVAAAARAAADAFLREEGTARVLARPDLLWDMLRAVQDRFVTPGGDAPQQFGFLSFFGYDTIHYIEKLPRLIAVDPDDADVPDICLVLHQGRIRTDLTTGASELFLHRSDAWSSPSPEEIRALLETLPPPEADAEAPLPEVPDFTCRDDTTREDFLRRVDTCLGHIAAGDIYQIQIGHELTVTSTAEPLDVYRRLRASNPSPYSYLAPVAGRLMIGASPELFARVENGELVMRPIAGTLPHRPDGGPDTDTAAAGLLADPKEIAEHIMLVDLCRNDIGQVCDRGTLAESGMFSVERYSHVLHLVSTVTGRVGEADGYDVVRALFPSGTMTGAPKLRAMEIIESIESSRRGWYAGSVGLLDFDGSVNLALCIRTLLHSGGRYRTRASAGIVADSVPGREWNETLAKMSAAYWAVTGKELLS</sequence>
<evidence type="ECO:0000313" key="4">
    <source>
        <dbReference type="Proteomes" id="UP001596112"/>
    </source>
</evidence>
<feature type="domain" description="Chorismate-utilising enzyme C-terminal" evidence="1">
    <location>
        <begin position="234"/>
        <end position="487"/>
    </location>
</feature>
<dbReference type="PANTHER" id="PTHR11236">
    <property type="entry name" value="AMINOBENZOATE/ANTHRANILATE SYNTHASE"/>
    <property type="match status" value="1"/>
</dbReference>
<evidence type="ECO:0000259" key="2">
    <source>
        <dbReference type="Pfam" id="PF04715"/>
    </source>
</evidence>
<dbReference type="InterPro" id="IPR005801">
    <property type="entry name" value="ADC_synthase"/>
</dbReference>
<dbReference type="Gene3D" id="3.60.120.10">
    <property type="entry name" value="Anthranilate synthase"/>
    <property type="match status" value="1"/>
</dbReference>
<evidence type="ECO:0000313" key="3">
    <source>
        <dbReference type="EMBL" id="MFC5806542.1"/>
    </source>
</evidence>
<reference evidence="4" key="1">
    <citation type="journal article" date="2019" name="Int. J. Syst. Evol. Microbiol.">
        <title>The Global Catalogue of Microorganisms (GCM) 10K type strain sequencing project: providing services to taxonomists for standard genome sequencing and annotation.</title>
        <authorList>
            <consortium name="The Broad Institute Genomics Platform"/>
            <consortium name="The Broad Institute Genome Sequencing Center for Infectious Disease"/>
            <person name="Wu L."/>
            <person name="Ma J."/>
        </authorList>
    </citation>
    <scope>NUCLEOTIDE SEQUENCE [LARGE SCALE GENOMIC DNA]</scope>
    <source>
        <strain evidence="4">JCM 9918</strain>
    </source>
</reference>